<evidence type="ECO:0000313" key="5">
    <source>
        <dbReference type="Proteomes" id="UP000288983"/>
    </source>
</evidence>
<evidence type="ECO:0000259" key="3">
    <source>
        <dbReference type="Pfam" id="PF16220"/>
    </source>
</evidence>
<keyword evidence="4" id="KW-0418">Kinase</keyword>
<dbReference type="Pfam" id="PF04773">
    <property type="entry name" value="FecR"/>
    <property type="match status" value="1"/>
</dbReference>
<keyword evidence="4" id="KW-0808">Transferase</keyword>
<dbReference type="InterPro" id="IPR006860">
    <property type="entry name" value="FecR"/>
</dbReference>
<dbReference type="GO" id="GO:0016301">
    <property type="term" value="F:kinase activity"/>
    <property type="evidence" value="ECO:0007669"/>
    <property type="project" value="UniProtKB-KW"/>
</dbReference>
<dbReference type="GO" id="GO:0016989">
    <property type="term" value="F:sigma factor antagonist activity"/>
    <property type="evidence" value="ECO:0007669"/>
    <property type="project" value="TreeGrafter"/>
</dbReference>
<reference evidence="4 5" key="1">
    <citation type="submission" date="2018-06" db="EMBL/GenBank/DDBJ databases">
        <title>Bacteria isolated from soil of Wuhan.</title>
        <authorList>
            <person name="Wei X."/>
            <person name="Chunhua H."/>
        </authorList>
    </citation>
    <scope>NUCLEOTIDE SEQUENCE [LARGE SCALE GENOMIC DNA]</scope>
    <source>
        <strain evidence="5">xwS2</strain>
    </source>
</reference>
<dbReference type="InterPro" id="IPR012373">
    <property type="entry name" value="Ferrdict_sens_TM"/>
</dbReference>
<organism evidence="4 5">
    <name type="scientific">Pseudomonas alkylphenolica</name>
    <dbReference type="NCBI Taxonomy" id="237609"/>
    <lineage>
        <taxon>Bacteria</taxon>
        <taxon>Pseudomonadati</taxon>
        <taxon>Pseudomonadota</taxon>
        <taxon>Gammaproteobacteria</taxon>
        <taxon>Pseudomonadales</taxon>
        <taxon>Pseudomonadaceae</taxon>
        <taxon>Pseudomonas</taxon>
    </lineage>
</organism>
<proteinExistence type="predicted"/>
<evidence type="ECO:0000256" key="1">
    <source>
        <dbReference type="SAM" id="MobiDB-lite"/>
    </source>
</evidence>
<evidence type="ECO:0000313" key="4">
    <source>
        <dbReference type="EMBL" id="RWU18326.1"/>
    </source>
</evidence>
<dbReference type="Pfam" id="PF16220">
    <property type="entry name" value="DUF4880"/>
    <property type="match status" value="1"/>
</dbReference>
<feature type="domain" description="FecR N-terminal" evidence="3">
    <location>
        <begin position="3"/>
        <end position="35"/>
    </location>
</feature>
<dbReference type="Proteomes" id="UP000288983">
    <property type="component" value="Unassembled WGS sequence"/>
</dbReference>
<dbReference type="PANTHER" id="PTHR30273:SF2">
    <property type="entry name" value="PROTEIN FECR"/>
    <property type="match status" value="1"/>
</dbReference>
<accession>A0A443ZHG8</accession>
<dbReference type="InterPro" id="IPR032623">
    <property type="entry name" value="FecR_N"/>
</dbReference>
<dbReference type="PIRSF" id="PIRSF018266">
    <property type="entry name" value="FecR"/>
    <property type="match status" value="1"/>
</dbReference>
<dbReference type="EMBL" id="QJRG01000049">
    <property type="protein sequence ID" value="RWU18326.1"/>
    <property type="molecule type" value="Genomic_DNA"/>
</dbReference>
<dbReference type="OrthoDB" id="1099576at2"/>
<sequence>MSMSDDDVTDTQKADLATWRNSSPEREQAWRRAELLMSKLGSLPASVSMPALDRPNDPDRRAAITRLALLLAVGPALWASWKVGEQQGWTADYGVAVGERRELTLVDGTQVVLNTDSAIDVRFDADQRLIQLRRGEILVQTAADHLVPSRPLRVATREGRMQALGTRFCVREQAGRTYLAVLEGAVRVEPVNAGAGVPLIVQAGGRASFDARSCSPISAVDNTATAWVRGMLLADKMRLADFVAELARYRRGFLRCDPAIANLPVSGAFPLSDTTHSLNMLVQTYPVTLNTHMGGYWVLLSAR</sequence>
<dbReference type="PANTHER" id="PTHR30273">
    <property type="entry name" value="PERIPLASMIC SIGNAL SENSOR AND SIGMA FACTOR ACTIVATOR FECR-RELATED"/>
    <property type="match status" value="1"/>
</dbReference>
<dbReference type="Gene3D" id="2.60.120.1440">
    <property type="match status" value="1"/>
</dbReference>
<feature type="region of interest" description="Disordered" evidence="1">
    <location>
        <begin position="1"/>
        <end position="25"/>
    </location>
</feature>
<dbReference type="AlphaFoldDB" id="A0A443ZHG8"/>
<protein>
    <submittedName>
        <fullName evidence="4">Histidine kinase</fullName>
    </submittedName>
</protein>
<evidence type="ECO:0000259" key="2">
    <source>
        <dbReference type="Pfam" id="PF04773"/>
    </source>
</evidence>
<name>A0A443ZHG8_9PSED</name>
<gene>
    <name evidence="4" type="ORF">DM813_25775</name>
</gene>
<feature type="domain" description="FecR protein" evidence="2">
    <location>
        <begin position="93"/>
        <end position="187"/>
    </location>
</feature>
<comment type="caution">
    <text evidence="4">The sequence shown here is derived from an EMBL/GenBank/DDBJ whole genome shotgun (WGS) entry which is preliminary data.</text>
</comment>